<keyword evidence="4" id="KW-0804">Transcription</keyword>
<dbReference type="InterPro" id="IPR009057">
    <property type="entry name" value="Homeodomain-like_sf"/>
</dbReference>
<dbReference type="Gene3D" id="3.40.50.300">
    <property type="entry name" value="P-loop containing nucleotide triphosphate hydrolases"/>
    <property type="match status" value="1"/>
</dbReference>
<gene>
    <name evidence="6" type="ORF">LZZ85_22405</name>
</gene>
<dbReference type="Gene3D" id="1.10.8.60">
    <property type="match status" value="1"/>
</dbReference>
<feature type="domain" description="Sigma-54 factor interaction" evidence="5">
    <location>
        <begin position="23"/>
        <end position="228"/>
    </location>
</feature>
<keyword evidence="1" id="KW-0547">Nucleotide-binding</keyword>
<proteinExistence type="predicted"/>
<dbReference type="InterPro" id="IPR027417">
    <property type="entry name" value="P-loop_NTPase"/>
</dbReference>
<dbReference type="EMBL" id="JAKLTR010000017">
    <property type="protein sequence ID" value="MCG2617065.1"/>
    <property type="molecule type" value="Genomic_DNA"/>
</dbReference>
<evidence type="ECO:0000259" key="5">
    <source>
        <dbReference type="PROSITE" id="PS50045"/>
    </source>
</evidence>
<evidence type="ECO:0000256" key="3">
    <source>
        <dbReference type="ARBA" id="ARBA00023015"/>
    </source>
</evidence>
<reference evidence="6" key="1">
    <citation type="submission" date="2022-01" db="EMBL/GenBank/DDBJ databases">
        <authorList>
            <person name="Jo J.-H."/>
            <person name="Im W.-T."/>
        </authorList>
    </citation>
    <scope>NUCLEOTIDE SEQUENCE</scope>
    <source>
        <strain evidence="6">NA20</strain>
    </source>
</reference>
<dbReference type="InterPro" id="IPR002197">
    <property type="entry name" value="HTH_Fis"/>
</dbReference>
<dbReference type="Proteomes" id="UP001165367">
    <property type="component" value="Unassembled WGS sequence"/>
</dbReference>
<dbReference type="Gene3D" id="1.10.10.60">
    <property type="entry name" value="Homeodomain-like"/>
    <property type="match status" value="1"/>
</dbReference>
<accession>A0ABS9KXM1</accession>
<dbReference type="Pfam" id="PF02954">
    <property type="entry name" value="HTH_8"/>
    <property type="match status" value="1"/>
</dbReference>
<keyword evidence="7" id="KW-1185">Reference proteome</keyword>
<dbReference type="SUPFAM" id="SSF46689">
    <property type="entry name" value="Homeodomain-like"/>
    <property type="match status" value="1"/>
</dbReference>
<organism evidence="6 7">
    <name type="scientific">Terrimonas ginsenosidimutans</name>
    <dbReference type="NCBI Taxonomy" id="2908004"/>
    <lineage>
        <taxon>Bacteria</taxon>
        <taxon>Pseudomonadati</taxon>
        <taxon>Bacteroidota</taxon>
        <taxon>Chitinophagia</taxon>
        <taxon>Chitinophagales</taxon>
        <taxon>Chitinophagaceae</taxon>
        <taxon>Terrimonas</taxon>
    </lineage>
</organism>
<evidence type="ECO:0000256" key="2">
    <source>
        <dbReference type="ARBA" id="ARBA00022840"/>
    </source>
</evidence>
<dbReference type="PANTHER" id="PTHR32071">
    <property type="entry name" value="TRANSCRIPTIONAL REGULATORY PROTEIN"/>
    <property type="match status" value="1"/>
</dbReference>
<keyword evidence="3" id="KW-0805">Transcription regulation</keyword>
<dbReference type="InterPro" id="IPR002078">
    <property type="entry name" value="Sigma_54_int"/>
</dbReference>
<evidence type="ECO:0000256" key="4">
    <source>
        <dbReference type="ARBA" id="ARBA00023163"/>
    </source>
</evidence>
<evidence type="ECO:0000313" key="7">
    <source>
        <dbReference type="Proteomes" id="UP001165367"/>
    </source>
</evidence>
<evidence type="ECO:0000256" key="1">
    <source>
        <dbReference type="ARBA" id="ARBA00022741"/>
    </source>
</evidence>
<name>A0ABS9KXM1_9BACT</name>
<comment type="caution">
    <text evidence="6">The sequence shown here is derived from an EMBL/GenBank/DDBJ whole genome shotgun (WGS) entry which is preliminary data.</text>
</comment>
<protein>
    <recommendedName>
        <fullName evidence="5">Sigma-54 factor interaction domain-containing protein</fullName>
    </recommendedName>
</protein>
<dbReference type="InterPro" id="IPR058031">
    <property type="entry name" value="AAA_lid_NorR"/>
</dbReference>
<dbReference type="PROSITE" id="PS50045">
    <property type="entry name" value="SIGMA54_INTERACT_4"/>
    <property type="match status" value="1"/>
</dbReference>
<dbReference type="Pfam" id="PF25601">
    <property type="entry name" value="AAA_lid_14"/>
    <property type="match status" value="1"/>
</dbReference>
<evidence type="ECO:0000313" key="6">
    <source>
        <dbReference type="EMBL" id="MCG2617065.1"/>
    </source>
</evidence>
<sequence length="311" mass="34941">MLNTFETSTLTAQNDVSAKFSGKLSEIISACAADKHPVILSNIPDEGNQLVAEAVHDLSAWADRSFFVLSCHSQTGRQSKPGITLSHPVHYEMPDLFSNAALLESLNGGTVLVNDPFLLPSQQQQQLLELLTSTLDLKVIINSKTFDRDQQSLEGSPLLKNVRVMKVPSLRNHSGDIRFAANYFLSKSNLEWHKNIPGITEDCLQQLMTYPWPGQLPQLRETIRQAAFISPADQLLDLSALPSQIRTFKATDRDFLKEAVKQAEYEMIYKTLRETNNNKRKTAEILKISRKTLYSKINMYKMNNFSAALGL</sequence>
<dbReference type="RefSeq" id="WP_237875602.1">
    <property type="nucleotide sequence ID" value="NZ_JAKLTR010000017.1"/>
</dbReference>
<dbReference type="PRINTS" id="PR01590">
    <property type="entry name" value="HTHFIS"/>
</dbReference>
<dbReference type="SUPFAM" id="SSF52540">
    <property type="entry name" value="P-loop containing nucleoside triphosphate hydrolases"/>
    <property type="match status" value="1"/>
</dbReference>
<keyword evidence="2" id="KW-0067">ATP-binding</keyword>